<evidence type="ECO:0000313" key="3">
    <source>
        <dbReference type="EMBL" id="MBR7830366.1"/>
    </source>
</evidence>
<keyword evidence="2" id="KW-0812">Transmembrane</keyword>
<protein>
    <submittedName>
        <fullName evidence="3">Copper transporter</fullName>
    </submittedName>
</protein>
<feature type="region of interest" description="Disordered" evidence="1">
    <location>
        <begin position="179"/>
        <end position="208"/>
    </location>
</feature>
<dbReference type="RefSeq" id="WP_212521491.1">
    <property type="nucleotide sequence ID" value="NZ_JAGSOH010000128.1"/>
</dbReference>
<feature type="compositionally biased region" description="Pro residues" evidence="1">
    <location>
        <begin position="345"/>
        <end position="355"/>
    </location>
</feature>
<gene>
    <name evidence="3" type="ORF">KDK95_28950</name>
</gene>
<evidence type="ECO:0000256" key="2">
    <source>
        <dbReference type="SAM" id="Phobius"/>
    </source>
</evidence>
<dbReference type="Proteomes" id="UP000676325">
    <property type="component" value="Unassembled WGS sequence"/>
</dbReference>
<evidence type="ECO:0000256" key="1">
    <source>
        <dbReference type="SAM" id="MobiDB-lite"/>
    </source>
</evidence>
<reference evidence="3" key="1">
    <citation type="submission" date="2021-04" db="EMBL/GenBank/DDBJ databases">
        <title>Genome based classification of Actinospica acidithermotolerans sp. nov., an actinobacterium isolated from an Indonesian hot spring.</title>
        <authorList>
            <person name="Kusuma A.B."/>
            <person name="Putra K.E."/>
            <person name="Nafisah S."/>
            <person name="Loh J."/>
            <person name="Nouioui I."/>
            <person name="Goodfellow M."/>
        </authorList>
    </citation>
    <scope>NUCLEOTIDE SEQUENCE</scope>
    <source>
        <strain evidence="3">MGRD01-02</strain>
    </source>
</reference>
<feature type="transmembrane region" description="Helical" evidence="2">
    <location>
        <begin position="6"/>
        <end position="29"/>
    </location>
</feature>
<dbReference type="GO" id="GO:0016020">
    <property type="term" value="C:membrane"/>
    <property type="evidence" value="ECO:0007669"/>
    <property type="project" value="InterPro"/>
</dbReference>
<proteinExistence type="predicted"/>
<dbReference type="InterPro" id="IPR021522">
    <property type="entry name" value="MctB"/>
</dbReference>
<organism evidence="3 4">
    <name type="scientific">Actinospica acidithermotolerans</name>
    <dbReference type="NCBI Taxonomy" id="2828514"/>
    <lineage>
        <taxon>Bacteria</taxon>
        <taxon>Bacillati</taxon>
        <taxon>Actinomycetota</taxon>
        <taxon>Actinomycetes</taxon>
        <taxon>Catenulisporales</taxon>
        <taxon>Actinospicaceae</taxon>
        <taxon>Actinospica</taxon>
    </lineage>
</organism>
<sequence>MIDFRYHVVSIVAIFLALTVGLVIGASILSKGVADSLRSDLSQRNDQIKSQQHQINTLKTQMDQQDKYITDTAGQLVAGRLSGLCVAVVEIAGSDSDAYSAVHTMLQKQSGATVCSETTINASLSTAASSDQEEAMSLLVAEHTPAGQKPAGTVAQESMELIGEALTTYQTPGASAAASTTAASPTSTATSKATTAATGAATSTSAAPGTMTAGEALATLKDYQSAGFITMVTQPVSGEQASLAYIQAPTTANADADNQTYITLAEALRKGGAGTVVGGSGDSAEKAGLVYAIINDSTATREISTVDNTDVTMGQVAAVFCLDAESQAADASAGHYGTGANNDGPLPPIAAGPGS</sequence>
<dbReference type="Pfam" id="PF11382">
    <property type="entry name" value="MctB"/>
    <property type="match status" value="1"/>
</dbReference>
<name>A0A941IPF2_9ACTN</name>
<feature type="region of interest" description="Disordered" evidence="1">
    <location>
        <begin position="335"/>
        <end position="355"/>
    </location>
</feature>
<evidence type="ECO:0000313" key="4">
    <source>
        <dbReference type="Proteomes" id="UP000676325"/>
    </source>
</evidence>
<dbReference type="GO" id="GO:0055070">
    <property type="term" value="P:copper ion homeostasis"/>
    <property type="evidence" value="ECO:0007669"/>
    <property type="project" value="InterPro"/>
</dbReference>
<keyword evidence="4" id="KW-1185">Reference proteome</keyword>
<keyword evidence="2" id="KW-0472">Membrane</keyword>
<dbReference type="AlphaFoldDB" id="A0A941IPF2"/>
<keyword evidence="2" id="KW-1133">Transmembrane helix</keyword>
<accession>A0A941IPF2</accession>
<comment type="caution">
    <text evidence="3">The sequence shown here is derived from an EMBL/GenBank/DDBJ whole genome shotgun (WGS) entry which is preliminary data.</text>
</comment>
<dbReference type="EMBL" id="JAGSOH010000128">
    <property type="protein sequence ID" value="MBR7830366.1"/>
    <property type="molecule type" value="Genomic_DNA"/>
</dbReference>